<comment type="caution">
    <text evidence="4">The sequence shown here is derived from an EMBL/GenBank/DDBJ whole genome shotgun (WGS) entry which is preliminary data.</text>
</comment>
<dbReference type="EMBL" id="AGSI01000017">
    <property type="protein sequence ID" value="EIE19891.1"/>
    <property type="molecule type" value="Genomic_DNA"/>
</dbReference>
<feature type="compositionally biased region" description="Polar residues" evidence="1">
    <location>
        <begin position="92"/>
        <end position="114"/>
    </location>
</feature>
<dbReference type="AlphaFoldDB" id="I0YNC2"/>
<dbReference type="RefSeq" id="XP_005644435.1">
    <property type="nucleotide sequence ID" value="XM_005644378.1"/>
</dbReference>
<keyword evidence="3" id="KW-0732">Signal</keyword>
<reference evidence="4 5" key="1">
    <citation type="journal article" date="2012" name="Genome Biol.">
        <title>The genome of the polar eukaryotic microalga coccomyxa subellipsoidea reveals traits of cold adaptation.</title>
        <authorList>
            <person name="Blanc G."/>
            <person name="Agarkova I."/>
            <person name="Grimwood J."/>
            <person name="Kuo A."/>
            <person name="Brueggeman A."/>
            <person name="Dunigan D."/>
            <person name="Gurnon J."/>
            <person name="Ladunga I."/>
            <person name="Lindquist E."/>
            <person name="Lucas S."/>
            <person name="Pangilinan J."/>
            <person name="Proschold T."/>
            <person name="Salamov A."/>
            <person name="Schmutz J."/>
            <person name="Weeks D."/>
            <person name="Yamada T."/>
            <person name="Claverie J.M."/>
            <person name="Grigoriev I."/>
            <person name="Van Etten J."/>
            <person name="Lomsadze A."/>
            <person name="Borodovsky M."/>
        </authorList>
    </citation>
    <scope>NUCLEOTIDE SEQUENCE [LARGE SCALE GENOMIC DNA]</scope>
    <source>
        <strain evidence="4 5">C-169</strain>
    </source>
</reference>
<proteinExistence type="predicted"/>
<evidence type="ECO:0008006" key="6">
    <source>
        <dbReference type="Google" id="ProtNLM"/>
    </source>
</evidence>
<evidence type="ECO:0000256" key="3">
    <source>
        <dbReference type="SAM" id="SignalP"/>
    </source>
</evidence>
<feature type="compositionally biased region" description="Gly residues" evidence="1">
    <location>
        <begin position="33"/>
        <end position="55"/>
    </location>
</feature>
<feature type="region of interest" description="Disordered" evidence="1">
    <location>
        <begin position="31"/>
        <end position="116"/>
    </location>
</feature>
<evidence type="ECO:0000256" key="1">
    <source>
        <dbReference type="SAM" id="MobiDB-lite"/>
    </source>
</evidence>
<evidence type="ECO:0000256" key="2">
    <source>
        <dbReference type="SAM" id="Phobius"/>
    </source>
</evidence>
<feature type="transmembrane region" description="Helical" evidence="2">
    <location>
        <begin position="285"/>
        <end position="307"/>
    </location>
</feature>
<feature type="compositionally biased region" description="Polar residues" evidence="1">
    <location>
        <begin position="320"/>
        <end position="341"/>
    </location>
</feature>
<dbReference type="KEGG" id="csl:COCSUDRAFT_54493"/>
<gene>
    <name evidence="4" type="ORF">COCSUDRAFT_54493</name>
</gene>
<evidence type="ECO:0000313" key="5">
    <source>
        <dbReference type="Proteomes" id="UP000007264"/>
    </source>
</evidence>
<name>I0YNC2_COCSC</name>
<sequence>MVKNRKHVIGCSPTLLILFSGLLLSADVQAKGASGGGSSGGGGGGGRSGGGGFSGGSSRSSSSSSTSSSTSSASSASSTSASRAAPAVGSAGTATKPASNSYVPRSYSGPTRTAANGAIAPVTPLTGYRPTGAAAYRLPAYSSSAYSYSRNRPFLHSYPFGYSLLFIPLYSAAYTGNHWAVYNEQGQFWGYDDGDITGGDYDYDSGDGLPSGCQLSSPQEASSAGVLDLAAPAPAPTLALAPGNGTAFAPAPAPATSGNRTRQLLCKPLAAAVQQQQPYWTRGKIAAIVICSIFALVLLLVILFCCVPACSRYRRRRQSETQMTAQKPQEQQGYNYGTGINDSKCKV</sequence>
<feature type="region of interest" description="Disordered" evidence="1">
    <location>
        <begin position="317"/>
        <end position="347"/>
    </location>
</feature>
<keyword evidence="5" id="KW-1185">Reference proteome</keyword>
<feature type="signal peptide" evidence="3">
    <location>
        <begin position="1"/>
        <end position="30"/>
    </location>
</feature>
<feature type="chain" id="PRO_5003636245" description="OCRE domain-containing protein" evidence="3">
    <location>
        <begin position="31"/>
        <end position="347"/>
    </location>
</feature>
<dbReference type="OrthoDB" id="10582877at2759"/>
<evidence type="ECO:0000313" key="4">
    <source>
        <dbReference type="EMBL" id="EIE19891.1"/>
    </source>
</evidence>
<keyword evidence="2" id="KW-1133">Transmembrane helix</keyword>
<keyword evidence="2" id="KW-0812">Transmembrane</keyword>
<feature type="compositionally biased region" description="Low complexity" evidence="1">
    <location>
        <begin position="56"/>
        <end position="85"/>
    </location>
</feature>
<accession>I0YNC2</accession>
<protein>
    <recommendedName>
        <fullName evidence="6">OCRE domain-containing protein</fullName>
    </recommendedName>
</protein>
<organism evidence="4 5">
    <name type="scientific">Coccomyxa subellipsoidea (strain C-169)</name>
    <name type="common">Green microalga</name>
    <dbReference type="NCBI Taxonomy" id="574566"/>
    <lineage>
        <taxon>Eukaryota</taxon>
        <taxon>Viridiplantae</taxon>
        <taxon>Chlorophyta</taxon>
        <taxon>core chlorophytes</taxon>
        <taxon>Trebouxiophyceae</taxon>
        <taxon>Trebouxiophyceae incertae sedis</taxon>
        <taxon>Coccomyxaceae</taxon>
        <taxon>Coccomyxa</taxon>
        <taxon>Coccomyxa subellipsoidea</taxon>
    </lineage>
</organism>
<keyword evidence="2" id="KW-0472">Membrane</keyword>
<dbReference type="GeneID" id="17037865"/>
<dbReference type="Proteomes" id="UP000007264">
    <property type="component" value="Unassembled WGS sequence"/>
</dbReference>